<dbReference type="Proteomes" id="UP001377567">
    <property type="component" value="Unassembled WGS sequence"/>
</dbReference>
<feature type="coiled-coil region" evidence="1">
    <location>
        <begin position="198"/>
        <end position="229"/>
    </location>
</feature>
<evidence type="ECO:0000313" key="5">
    <source>
        <dbReference type="Proteomes" id="UP001377567"/>
    </source>
</evidence>
<feature type="signal peptide" evidence="3">
    <location>
        <begin position="1"/>
        <end position="23"/>
    </location>
</feature>
<feature type="chain" id="PRO_5043697378" evidence="3">
    <location>
        <begin position="24"/>
        <end position="602"/>
    </location>
</feature>
<sequence>MKFCRNLLVFLIAVISIHHYCEWNHCSRDVKQFCHNTSPSTLDSLLVANVPAYKQYVAPKTAIIAQQYNILIAPHCRKLSKQINEKVTKPVIAVVGPYVEKFEGRPYVVFVHKKVSCLLRKICTSYNIYLQPYVSKIERDLGIKTTYGSVSSKYAKILGPYYEKVAPVVDVISAKGQELQARYLAYIAESEAAIKEAASKAKQSIESAKVEVEETIEEKKEKVKKIAKDRKAKYDQAKKAKKAQKAAEAPSETTSVDKGKTTPMLDQEIYSDLYAFRKEAEEMDDEDFERLEDDIDETFTSTSTIVKVVTMQEGEVVGTAEPSAENSVSNLANEMQIDFDNWTEAIEAKMESVIDLFEKDVNSTMDKILKTKNLTLKKMLKTMSNSSQDSYEEIENAIEDIDCLTEIDPKTGDKIYFDKTGTTQLAKYVDRAMLRDLFENANNIGLATISQVNAEVGNLDTDVYFAVENLRKQYAEIYEEWANVMVNEWSKRLAYVDVVDADSGSAADKTVSEANWKKFLKVKKQIINRRDEFAIHPVSMDEVIKFSNMVQNTLLMINRENGEYLYILRSKANLAFQKREKEEAEMAAFDAEDEEEEVSQEN</sequence>
<evidence type="ECO:0000256" key="1">
    <source>
        <dbReference type="SAM" id="Coils"/>
    </source>
</evidence>
<name>A0AAV5RRQ1_MAUHU</name>
<keyword evidence="3" id="KW-0732">Signal</keyword>
<reference evidence="4 5" key="1">
    <citation type="journal article" date="2023" name="Elife">
        <title>Identification of key yeast species and microbe-microbe interactions impacting larval growth of Drosophila in the wild.</title>
        <authorList>
            <person name="Mure A."/>
            <person name="Sugiura Y."/>
            <person name="Maeda R."/>
            <person name="Honda K."/>
            <person name="Sakurai N."/>
            <person name="Takahashi Y."/>
            <person name="Watada M."/>
            <person name="Katoh T."/>
            <person name="Gotoh A."/>
            <person name="Gotoh Y."/>
            <person name="Taniguchi I."/>
            <person name="Nakamura K."/>
            <person name="Hayashi T."/>
            <person name="Katayama T."/>
            <person name="Uemura T."/>
            <person name="Hattori Y."/>
        </authorList>
    </citation>
    <scope>NUCLEOTIDE SEQUENCE [LARGE SCALE GENOMIC DNA]</scope>
    <source>
        <strain evidence="4 5">KH-74</strain>
    </source>
</reference>
<evidence type="ECO:0000313" key="4">
    <source>
        <dbReference type="EMBL" id="GMM54234.1"/>
    </source>
</evidence>
<keyword evidence="1" id="KW-0175">Coiled coil</keyword>
<organism evidence="4 5">
    <name type="scientific">Maudiozyma humilis</name>
    <name type="common">Sour dough yeast</name>
    <name type="synonym">Kazachstania humilis</name>
    <dbReference type="NCBI Taxonomy" id="51915"/>
    <lineage>
        <taxon>Eukaryota</taxon>
        <taxon>Fungi</taxon>
        <taxon>Dikarya</taxon>
        <taxon>Ascomycota</taxon>
        <taxon>Saccharomycotina</taxon>
        <taxon>Saccharomycetes</taxon>
        <taxon>Saccharomycetales</taxon>
        <taxon>Saccharomycetaceae</taxon>
        <taxon>Maudiozyma</taxon>
    </lineage>
</organism>
<dbReference type="EMBL" id="BTGD01000001">
    <property type="protein sequence ID" value="GMM54234.1"/>
    <property type="molecule type" value="Genomic_DNA"/>
</dbReference>
<evidence type="ECO:0000256" key="2">
    <source>
        <dbReference type="SAM" id="MobiDB-lite"/>
    </source>
</evidence>
<gene>
    <name evidence="4" type="ORF">DAKH74_008500</name>
</gene>
<keyword evidence="5" id="KW-1185">Reference proteome</keyword>
<proteinExistence type="predicted"/>
<comment type="caution">
    <text evidence="4">The sequence shown here is derived from an EMBL/GenBank/DDBJ whole genome shotgun (WGS) entry which is preliminary data.</text>
</comment>
<protein>
    <submittedName>
        <fullName evidence="4">She10 protein</fullName>
    </submittedName>
</protein>
<accession>A0AAV5RRQ1</accession>
<feature type="coiled-coil region" evidence="1">
    <location>
        <begin position="567"/>
        <end position="601"/>
    </location>
</feature>
<evidence type="ECO:0000256" key="3">
    <source>
        <dbReference type="SAM" id="SignalP"/>
    </source>
</evidence>
<feature type="region of interest" description="Disordered" evidence="2">
    <location>
        <begin position="238"/>
        <end position="260"/>
    </location>
</feature>
<dbReference type="AlphaFoldDB" id="A0AAV5RRQ1"/>